<comment type="caution">
    <text evidence="3">The sequence shown here is derived from an EMBL/GenBank/DDBJ whole genome shotgun (WGS) entry which is preliminary data.</text>
</comment>
<sequence>MVSAGREPVTTRAAGAASVAQPPVPPTRARVEDVTVIVLTHPDGHPLDDLLDDLAAQSLRPQRVLVAGLDPQGGEAAQVARHALRTRHRVPVILRPALAPTGEEAARGEASPGRVLEDARSALPVHPGHWLWVLHDDSRPEPGALAALAGAVRRASRVAVVGPKLVRLDDPRMLVGVGLHLTAGGRPVDPRAGDGALVDQGQLDQRQDVLGVPLTGALLRSDVLDEVGGVDRAFGDDGVDGLDVSWRSHLAGHRVVVATDAVVRQGDSGLGVRDPRLTRVRQRQVALARGSVLGSLGRRLGIVVTSVLAALVLLLVKRPHEAADELADLRAALSPARGWGARWRFRRRRSVRPSDLRGLFVPAAAGWRTTLDVLADALDPRARRGDERVARGPSGAESGPVSEEFAELGPGGDRRPRWSWPLAVALALATSLTLWQWQRPGLVGALSPRSSGVAGGELGPATTDAAGLWSSALDGWRGGGLGHSDLAEPWLLPAALVSRIVELAPGAAGSATAGVGVAWLLALALPLSVVTAYLALRRVTRRPALRAALALGWAGLGPLPVAVGEGRVGPVVVHVLAPLLVAGYAVAASRSGGARRTAATFATVLAVVLAAQWVPLVLVPSTLAAVLLVVVGPAAVRRRGAVLAVLPWLLLLPWLPALWSDPVRLLGGAGATVAAEGASDAPAWQLLLLRPGAEVDPATWGALPLWCAVTLWTAALGALLLGGSSRRRAVALVSGALLALTLALAAPRLVLGALPQGYADAGAGVSAWSGTPLSLSSAALLLAAGLLLDRVLDKDAAPARRLGRLRRPAAAALVAIVLGAGGVALLHTTLLTGVGTLQRAIDPLPAVAAEQARGPAAQRTLILQPATTTGSGTLALDVDLLGAEPEPARILRDRARDLAVAVPGSPQVVDAVAALAGQGTPEEAAARLRGLGAAYVLLRSDDSHPVASLVDGLPGLTRVSSPPEQVLWRVAQPQVARVAAVGPDGQALHRLPVVGAHAAARGTLESLPEGARLVVAEGDGWARHAAVEVDGERVDVAGDGTVALPAGTHEVEVDVRAGLAPWHLVALVLAAVTAFLALPFGRPETEVEEQA</sequence>
<feature type="transmembrane region" description="Helical" evidence="2">
    <location>
        <begin position="809"/>
        <end position="830"/>
    </location>
</feature>
<feature type="transmembrane region" description="Helical" evidence="2">
    <location>
        <begin position="641"/>
        <end position="659"/>
    </location>
</feature>
<dbReference type="SUPFAM" id="SSF53448">
    <property type="entry name" value="Nucleotide-diphospho-sugar transferases"/>
    <property type="match status" value="1"/>
</dbReference>
<feature type="region of interest" description="Disordered" evidence="1">
    <location>
        <begin position="384"/>
        <end position="413"/>
    </location>
</feature>
<dbReference type="AlphaFoldDB" id="A0A917BGU3"/>
<keyword evidence="2" id="KW-0472">Membrane</keyword>
<feature type="transmembrane region" description="Helical" evidence="2">
    <location>
        <begin position="617"/>
        <end position="636"/>
    </location>
</feature>
<accession>A0A917BGU3</accession>
<keyword evidence="2" id="KW-0812">Transmembrane</keyword>
<feature type="transmembrane region" description="Helical" evidence="2">
    <location>
        <begin position="767"/>
        <end position="788"/>
    </location>
</feature>
<feature type="transmembrane region" description="Helical" evidence="2">
    <location>
        <begin position="517"/>
        <end position="536"/>
    </location>
</feature>
<reference evidence="3" key="1">
    <citation type="journal article" date="2014" name="Int. J. Syst. Evol. Microbiol.">
        <title>Complete genome sequence of Corynebacterium casei LMG S-19264T (=DSM 44701T), isolated from a smear-ripened cheese.</title>
        <authorList>
            <consortium name="US DOE Joint Genome Institute (JGI-PGF)"/>
            <person name="Walter F."/>
            <person name="Albersmeier A."/>
            <person name="Kalinowski J."/>
            <person name="Ruckert C."/>
        </authorList>
    </citation>
    <scope>NUCLEOTIDE SEQUENCE</scope>
    <source>
        <strain evidence="3">CGMCC 1.12160</strain>
    </source>
</reference>
<evidence type="ECO:0000313" key="4">
    <source>
        <dbReference type="Proteomes" id="UP000605670"/>
    </source>
</evidence>
<feature type="transmembrane region" description="Helical" evidence="2">
    <location>
        <begin position="703"/>
        <end position="722"/>
    </location>
</feature>
<dbReference type="Pfam" id="PF13641">
    <property type="entry name" value="Glyco_tranf_2_3"/>
    <property type="match status" value="1"/>
</dbReference>
<name>A0A917BGU3_9MICO</name>
<dbReference type="PANTHER" id="PTHR43685:SF3">
    <property type="entry name" value="SLR2126 PROTEIN"/>
    <property type="match status" value="1"/>
</dbReference>
<keyword evidence="2" id="KW-1133">Transmembrane helix</keyword>
<keyword evidence="4" id="KW-1185">Reference proteome</keyword>
<proteinExistence type="predicted"/>
<dbReference type="InterPro" id="IPR029044">
    <property type="entry name" value="Nucleotide-diphossugar_trans"/>
</dbReference>
<feature type="transmembrane region" description="Helical" evidence="2">
    <location>
        <begin position="729"/>
        <end position="747"/>
    </location>
</feature>
<evidence type="ECO:0000256" key="1">
    <source>
        <dbReference type="SAM" id="MobiDB-lite"/>
    </source>
</evidence>
<protein>
    <recommendedName>
        <fullName evidence="5">Glycosyltransferase, GT2 family</fullName>
    </recommendedName>
</protein>
<evidence type="ECO:0008006" key="5">
    <source>
        <dbReference type="Google" id="ProtNLM"/>
    </source>
</evidence>
<organism evidence="3 4">
    <name type="scientific">Ornithinimicrobium tianjinense</name>
    <dbReference type="NCBI Taxonomy" id="1195761"/>
    <lineage>
        <taxon>Bacteria</taxon>
        <taxon>Bacillati</taxon>
        <taxon>Actinomycetota</taxon>
        <taxon>Actinomycetes</taxon>
        <taxon>Micrococcales</taxon>
        <taxon>Ornithinimicrobiaceae</taxon>
        <taxon>Ornithinimicrobium</taxon>
    </lineage>
</organism>
<dbReference type="InterPro" id="IPR050834">
    <property type="entry name" value="Glycosyltransf_2"/>
</dbReference>
<dbReference type="EMBL" id="BMEM01000001">
    <property type="protein sequence ID" value="GGF42976.1"/>
    <property type="molecule type" value="Genomic_DNA"/>
</dbReference>
<feature type="region of interest" description="Disordered" evidence="1">
    <location>
        <begin position="1"/>
        <end position="26"/>
    </location>
</feature>
<dbReference type="Proteomes" id="UP000605670">
    <property type="component" value="Unassembled WGS sequence"/>
</dbReference>
<dbReference type="PANTHER" id="PTHR43685">
    <property type="entry name" value="GLYCOSYLTRANSFERASE"/>
    <property type="match status" value="1"/>
</dbReference>
<feature type="transmembrane region" description="Helical" evidence="2">
    <location>
        <begin position="568"/>
        <end position="587"/>
    </location>
</feature>
<dbReference type="Gene3D" id="3.90.550.10">
    <property type="entry name" value="Spore Coat Polysaccharide Biosynthesis Protein SpsA, Chain A"/>
    <property type="match status" value="1"/>
</dbReference>
<gene>
    <name evidence="3" type="ORF">GCM10011366_08520</name>
</gene>
<evidence type="ECO:0000313" key="3">
    <source>
        <dbReference type="EMBL" id="GGF42976.1"/>
    </source>
</evidence>
<evidence type="ECO:0000256" key="2">
    <source>
        <dbReference type="SAM" id="Phobius"/>
    </source>
</evidence>
<reference evidence="3" key="2">
    <citation type="submission" date="2020-09" db="EMBL/GenBank/DDBJ databases">
        <authorList>
            <person name="Sun Q."/>
            <person name="Zhou Y."/>
        </authorList>
    </citation>
    <scope>NUCLEOTIDE SEQUENCE</scope>
    <source>
        <strain evidence="3">CGMCC 1.12160</strain>
    </source>
</reference>